<proteinExistence type="predicted"/>
<organism evidence="2 3">
    <name type="scientific">Amniculicola lignicola CBS 123094</name>
    <dbReference type="NCBI Taxonomy" id="1392246"/>
    <lineage>
        <taxon>Eukaryota</taxon>
        <taxon>Fungi</taxon>
        <taxon>Dikarya</taxon>
        <taxon>Ascomycota</taxon>
        <taxon>Pezizomycotina</taxon>
        <taxon>Dothideomycetes</taxon>
        <taxon>Pleosporomycetidae</taxon>
        <taxon>Pleosporales</taxon>
        <taxon>Amniculicolaceae</taxon>
        <taxon>Amniculicola</taxon>
    </lineage>
</organism>
<gene>
    <name evidence="2" type="ORF">P154DRAFT_524945</name>
</gene>
<dbReference type="InterPro" id="IPR011990">
    <property type="entry name" value="TPR-like_helical_dom_sf"/>
</dbReference>
<reference evidence="2" key="1">
    <citation type="journal article" date="2020" name="Stud. Mycol.">
        <title>101 Dothideomycetes genomes: a test case for predicting lifestyles and emergence of pathogens.</title>
        <authorList>
            <person name="Haridas S."/>
            <person name="Albert R."/>
            <person name="Binder M."/>
            <person name="Bloem J."/>
            <person name="Labutti K."/>
            <person name="Salamov A."/>
            <person name="Andreopoulos B."/>
            <person name="Baker S."/>
            <person name="Barry K."/>
            <person name="Bills G."/>
            <person name="Bluhm B."/>
            <person name="Cannon C."/>
            <person name="Castanera R."/>
            <person name="Culley D."/>
            <person name="Daum C."/>
            <person name="Ezra D."/>
            <person name="Gonzalez J."/>
            <person name="Henrissat B."/>
            <person name="Kuo A."/>
            <person name="Liang C."/>
            <person name="Lipzen A."/>
            <person name="Lutzoni F."/>
            <person name="Magnuson J."/>
            <person name="Mondo S."/>
            <person name="Nolan M."/>
            <person name="Ohm R."/>
            <person name="Pangilinan J."/>
            <person name="Park H.-J."/>
            <person name="Ramirez L."/>
            <person name="Alfaro M."/>
            <person name="Sun H."/>
            <person name="Tritt A."/>
            <person name="Yoshinaga Y."/>
            <person name="Zwiers L.-H."/>
            <person name="Turgeon B."/>
            <person name="Goodwin S."/>
            <person name="Spatafora J."/>
            <person name="Crous P."/>
            <person name="Grigoriev I."/>
        </authorList>
    </citation>
    <scope>NUCLEOTIDE SEQUENCE</scope>
    <source>
        <strain evidence="2">CBS 123094</strain>
    </source>
</reference>
<dbReference type="OrthoDB" id="9991317at2759"/>
<evidence type="ECO:0000313" key="2">
    <source>
        <dbReference type="EMBL" id="KAF1997300.1"/>
    </source>
</evidence>
<dbReference type="SUPFAM" id="SSF81901">
    <property type="entry name" value="HCP-like"/>
    <property type="match status" value="1"/>
</dbReference>
<keyword evidence="3" id="KW-1185">Reference proteome</keyword>
<evidence type="ECO:0000259" key="1">
    <source>
        <dbReference type="Pfam" id="PF12770"/>
    </source>
</evidence>
<dbReference type="SUPFAM" id="SSF48452">
    <property type="entry name" value="TPR-like"/>
    <property type="match status" value="1"/>
</dbReference>
<evidence type="ECO:0000313" key="3">
    <source>
        <dbReference type="Proteomes" id="UP000799779"/>
    </source>
</evidence>
<dbReference type="EMBL" id="ML977615">
    <property type="protein sequence ID" value="KAF1997300.1"/>
    <property type="molecule type" value="Genomic_DNA"/>
</dbReference>
<dbReference type="PANTHER" id="PTHR19959:SF119">
    <property type="entry name" value="FUNGAL LIPASE-LIKE DOMAIN-CONTAINING PROTEIN"/>
    <property type="match status" value="1"/>
</dbReference>
<name>A0A6A5W602_9PLEO</name>
<dbReference type="InterPro" id="IPR024983">
    <property type="entry name" value="CHAT_dom"/>
</dbReference>
<dbReference type="Gene3D" id="1.25.40.10">
    <property type="entry name" value="Tetratricopeptide repeat domain"/>
    <property type="match status" value="4"/>
</dbReference>
<dbReference type="AlphaFoldDB" id="A0A6A5W602"/>
<feature type="domain" description="CHAT" evidence="1">
    <location>
        <begin position="883"/>
        <end position="1178"/>
    </location>
</feature>
<dbReference type="Proteomes" id="UP000799779">
    <property type="component" value="Unassembled WGS sequence"/>
</dbReference>
<dbReference type="Pfam" id="PF12770">
    <property type="entry name" value="CHAT"/>
    <property type="match status" value="1"/>
</dbReference>
<accession>A0A6A5W602</accession>
<protein>
    <recommendedName>
        <fullName evidence="1">CHAT domain-containing protein</fullName>
    </recommendedName>
</protein>
<dbReference type="PANTHER" id="PTHR19959">
    <property type="entry name" value="KINESIN LIGHT CHAIN"/>
    <property type="match status" value="1"/>
</dbReference>
<sequence>MENPGRLDYARAMQLYQCYHASWAIDDLNSAIEAGKLAVQITPLDHVDRAARCSDLATMFAERYQENEITEDITEAIKLASNSVEAAPLEYPYRPAFLNNLGLYFGMRYDQLEELEDLNQAIANTQQAIDSASNEDTNILKYWDSLATHLERRSTLGRNDERRQDAEQSVELGKLVLQSVSDDDDEDLPVFMANLGNHFHRLYDQDPKEEHLNNAINYTRLSVLAIDETHPMFLQSKNNLGIELERRYDLLGKREDLKEAIQFAREVVAATEESSPKLAPYLNTLAVKVAHVYDRVGHTEDLEEAVDLTRQALRIAPTDHLDRADWNNNLGNLLETLFRRTGKRPYIKESVQAGQQAVHLVSTASPDRTSYLINLSNNLQTHFEAMGDIRNLDDALHFAEQVVNLTPSTDSRRSAYLKGLGTKYNQRYEITGDMNDLGEAVRYARDALRSVPKDHRTYPTYLSNLASALLTQSQRTKDLEIVGEAIELSKEAISMTERSHQDFAAWQINFAHCLSNRYDYSGKSADLDEAIRIANDALEVSKRGHIDREAIMIDVAAFLSRRYNRDKVEKDLADSINLSREVLELVPEDHLYWSTCARTLGIKLLNRYEQKGDTSDRNSALQYLTNVIESLQTTPLDRITATRAAVRIHQDMKNWDRANELASEALKLLPLVCGRFLGLQDQQYVLAQISGLAADVCSLALKSNDVEGAILRLEFGRGLVLGYMLELRHDVSELRESNPGLADEYEILLRKASRKLESRDDSVRQMLLRERREAAKEFESCVQKIRCETFHKRFLLGPTIQEMKGASIHGPIVVVNITDISADALIIIPEGIKRVKLPGLLGRTAPSAFKQETKTYTVVSRGDYHRDMQNDKEASLGAKSAHLAWLWTNCVKLILEALGYINTPAENDLPRVWWIGTGIASMFPFHAAGIAFSGLTDNTLSYIIPSYAHSIKALLYMRSKIPRSVKHDKQICLVLVVTMPKTPGQTDLPGATVEASAIRKACNGVYDVEVLPHPSAVNVSSKLSGAAIVHFACHAYSDPADPSKSHLILRKAGTQGFEADRLTLGDMADIVLQGQARMAFLSACSTAQVKAHRLADEGLHLANTFQVAGFQHVIGALWAADDEGSARTAELFYTYLVKDEGDVHSDGAVASVLRRTVLQIRSEYPKSPEIWAPFIHFGT</sequence>